<organism evidence="2 3">
    <name type="scientific">Pisolithus microcarpus 441</name>
    <dbReference type="NCBI Taxonomy" id="765257"/>
    <lineage>
        <taxon>Eukaryota</taxon>
        <taxon>Fungi</taxon>
        <taxon>Dikarya</taxon>
        <taxon>Basidiomycota</taxon>
        <taxon>Agaricomycotina</taxon>
        <taxon>Agaricomycetes</taxon>
        <taxon>Agaricomycetidae</taxon>
        <taxon>Boletales</taxon>
        <taxon>Sclerodermatineae</taxon>
        <taxon>Pisolithaceae</taxon>
        <taxon>Pisolithus</taxon>
    </lineage>
</organism>
<feature type="region of interest" description="Disordered" evidence="1">
    <location>
        <begin position="1"/>
        <end position="40"/>
    </location>
</feature>
<reference evidence="2 3" key="1">
    <citation type="submission" date="2014-04" db="EMBL/GenBank/DDBJ databases">
        <authorList>
            <consortium name="DOE Joint Genome Institute"/>
            <person name="Kuo A."/>
            <person name="Kohler A."/>
            <person name="Costa M.D."/>
            <person name="Nagy L.G."/>
            <person name="Floudas D."/>
            <person name="Copeland A."/>
            <person name="Barry K.W."/>
            <person name="Cichocki N."/>
            <person name="Veneault-Fourrey C."/>
            <person name="LaButti K."/>
            <person name="Lindquist E.A."/>
            <person name="Lipzen A."/>
            <person name="Lundell T."/>
            <person name="Morin E."/>
            <person name="Murat C."/>
            <person name="Sun H."/>
            <person name="Tunlid A."/>
            <person name="Henrissat B."/>
            <person name="Grigoriev I.V."/>
            <person name="Hibbett D.S."/>
            <person name="Martin F."/>
            <person name="Nordberg H.P."/>
            <person name="Cantor M.N."/>
            <person name="Hua S.X."/>
        </authorList>
    </citation>
    <scope>NUCLEOTIDE SEQUENCE [LARGE SCALE GENOMIC DNA]</scope>
    <source>
        <strain evidence="2 3">441</strain>
    </source>
</reference>
<dbReference type="HOGENOM" id="CLU_046434_1_0_1"/>
<reference evidence="3" key="2">
    <citation type="submission" date="2015-01" db="EMBL/GenBank/DDBJ databases">
        <title>Evolutionary Origins and Diversification of the Mycorrhizal Mutualists.</title>
        <authorList>
            <consortium name="DOE Joint Genome Institute"/>
            <consortium name="Mycorrhizal Genomics Consortium"/>
            <person name="Kohler A."/>
            <person name="Kuo A."/>
            <person name="Nagy L.G."/>
            <person name="Floudas D."/>
            <person name="Copeland A."/>
            <person name="Barry K.W."/>
            <person name="Cichocki N."/>
            <person name="Veneault-Fourrey C."/>
            <person name="LaButti K."/>
            <person name="Lindquist E.A."/>
            <person name="Lipzen A."/>
            <person name="Lundell T."/>
            <person name="Morin E."/>
            <person name="Murat C."/>
            <person name="Riley R."/>
            <person name="Ohm R."/>
            <person name="Sun H."/>
            <person name="Tunlid A."/>
            <person name="Henrissat B."/>
            <person name="Grigoriev I.V."/>
            <person name="Hibbett D.S."/>
            <person name="Martin F."/>
        </authorList>
    </citation>
    <scope>NUCLEOTIDE SEQUENCE [LARGE SCALE GENOMIC DNA]</scope>
    <source>
        <strain evidence="3">441</strain>
    </source>
</reference>
<proteinExistence type="predicted"/>
<accession>A0A0C9Y4H1</accession>
<gene>
    <name evidence="2" type="ORF">PISMIDRAFT_19098</name>
</gene>
<dbReference type="EMBL" id="KN834135">
    <property type="protein sequence ID" value="KIK11951.1"/>
    <property type="molecule type" value="Genomic_DNA"/>
</dbReference>
<evidence type="ECO:0000313" key="3">
    <source>
        <dbReference type="Proteomes" id="UP000054018"/>
    </source>
</evidence>
<name>A0A0C9Y4H1_9AGAM</name>
<sequence length="286" mass="32227">MSKSTDTAPVADSSMCGTERHESITAPTSPSNTPTSPLTRSRDQLLKSGFYLADDNVINNHELAELSTIVVIDSKNYWLTSDAGYQRAPPTNPHKSDFIMVMKNLRILMQKIATPGFEKGKGFLFHDNGSPTPMHFKIRHCLFERLTEDNAHEDVLDLSQLHNGTDFLPENMKLTHEQTRKELFLLQRTHRLQPLQVQGQDGKILSPATYQESLKNAIVELHFNLWHWPIGPRNGSTGNDSYTAEIVHIHILEAPPPAVSNSPRKRKIPAYVDPEESVSASKKREM</sequence>
<evidence type="ECO:0000256" key="1">
    <source>
        <dbReference type="SAM" id="MobiDB-lite"/>
    </source>
</evidence>
<feature type="compositionally biased region" description="Low complexity" evidence="1">
    <location>
        <begin position="24"/>
        <end position="39"/>
    </location>
</feature>
<feature type="region of interest" description="Disordered" evidence="1">
    <location>
        <begin position="256"/>
        <end position="286"/>
    </location>
</feature>
<dbReference type="Proteomes" id="UP000054018">
    <property type="component" value="Unassembled WGS sequence"/>
</dbReference>
<dbReference type="AlphaFoldDB" id="A0A0C9Y4H1"/>
<protein>
    <submittedName>
        <fullName evidence="2">Unplaced genomic scaffold scaffold_451, whole genome shotgun sequence</fullName>
    </submittedName>
</protein>
<keyword evidence="3" id="KW-1185">Reference proteome</keyword>
<evidence type="ECO:0000313" key="2">
    <source>
        <dbReference type="EMBL" id="KIK11951.1"/>
    </source>
</evidence>